<organism evidence="5 6">
    <name type="scientific">Babjeviella inositovora NRRL Y-12698</name>
    <dbReference type="NCBI Taxonomy" id="984486"/>
    <lineage>
        <taxon>Eukaryota</taxon>
        <taxon>Fungi</taxon>
        <taxon>Dikarya</taxon>
        <taxon>Ascomycota</taxon>
        <taxon>Saccharomycotina</taxon>
        <taxon>Pichiomycetes</taxon>
        <taxon>Serinales incertae sedis</taxon>
        <taxon>Babjeviella</taxon>
    </lineage>
</organism>
<dbReference type="Pfam" id="PF10356">
    <property type="entry name" value="RRG7"/>
    <property type="match status" value="1"/>
</dbReference>
<comment type="subcellular location">
    <subcellularLocation>
        <location evidence="1">Mitochondrion</location>
    </subcellularLocation>
</comment>
<name>A0A1E3QKT4_9ASCO</name>
<evidence type="ECO:0000313" key="5">
    <source>
        <dbReference type="EMBL" id="ODQ78228.1"/>
    </source>
</evidence>
<dbReference type="RefSeq" id="XP_018983556.1">
    <property type="nucleotide sequence ID" value="XM_019129603.1"/>
</dbReference>
<accession>A0A1E3QKT4</accession>
<dbReference type="AlphaFoldDB" id="A0A1E3QKT4"/>
<dbReference type="Proteomes" id="UP000094336">
    <property type="component" value="Unassembled WGS sequence"/>
</dbReference>
<dbReference type="PANTHER" id="PTHR28133:SF1">
    <property type="entry name" value="REQUIRED FOR RESPIRATORY GROWTH PROTEIN 7, MITOCHONDRIAL"/>
    <property type="match status" value="1"/>
</dbReference>
<sequence>MFKRLLHISPRALLQTRGTSTDPKLSSVFRDIKSYLRYAKAKGLSPLSTVFRGTLYEMSAMEVLRRDLKIQNLSHVGGAFDNGLDLIGSWSLSGRVAPEYVDLDVKPATRTVLGTRVTPLLTRNLLQDVRVIVQCKAYTQKITAATVRELAGTYQFVVHRVEKNRTLFLLVAPVGMTPQGMAQTNRSNFPIIYVRIEESVPVSTRLNKGDEYDPRNYPLGKMIAFYCNPYARTLLEGLTVVADSKKIVVASENSEV</sequence>
<comment type="similarity">
    <text evidence="2">Belongs to the RRG7 family.</text>
</comment>
<dbReference type="PANTHER" id="PTHR28133">
    <property type="entry name" value="REQUIRED FOR RESPIRATORY GROWTH PROTEIN 7, MITOCHONDRIAL"/>
    <property type="match status" value="1"/>
</dbReference>
<keyword evidence="4" id="KW-0496">Mitochondrion</keyword>
<dbReference type="GeneID" id="30147456"/>
<dbReference type="GO" id="GO:0005739">
    <property type="term" value="C:mitochondrion"/>
    <property type="evidence" value="ECO:0007669"/>
    <property type="project" value="UniProtKB-SubCell"/>
</dbReference>
<gene>
    <name evidence="5" type="ORF">BABINDRAFT_162893</name>
</gene>
<evidence type="ECO:0000256" key="2">
    <source>
        <dbReference type="ARBA" id="ARBA00009554"/>
    </source>
</evidence>
<proteinExistence type="inferred from homology"/>
<evidence type="ECO:0000313" key="6">
    <source>
        <dbReference type="Proteomes" id="UP000094336"/>
    </source>
</evidence>
<evidence type="ECO:0000256" key="4">
    <source>
        <dbReference type="ARBA" id="ARBA00023128"/>
    </source>
</evidence>
<evidence type="ECO:0000256" key="1">
    <source>
        <dbReference type="ARBA" id="ARBA00004173"/>
    </source>
</evidence>
<keyword evidence="6" id="KW-1185">Reference proteome</keyword>
<protein>
    <recommendedName>
        <fullName evidence="3">Required for respiratory growth protein 7, mitochondrial</fullName>
    </recommendedName>
</protein>
<reference evidence="6" key="1">
    <citation type="submission" date="2016-05" db="EMBL/GenBank/DDBJ databases">
        <title>Comparative genomics of biotechnologically important yeasts.</title>
        <authorList>
            <consortium name="DOE Joint Genome Institute"/>
            <person name="Riley R."/>
            <person name="Haridas S."/>
            <person name="Wolfe K.H."/>
            <person name="Lopes M.R."/>
            <person name="Hittinger C.T."/>
            <person name="Goker M."/>
            <person name="Salamov A."/>
            <person name="Wisecaver J."/>
            <person name="Long T.M."/>
            <person name="Aerts A.L."/>
            <person name="Barry K."/>
            <person name="Choi C."/>
            <person name="Clum A."/>
            <person name="Coughlan A.Y."/>
            <person name="Deshpande S."/>
            <person name="Douglass A.P."/>
            <person name="Hanson S.J."/>
            <person name="Klenk H.-P."/>
            <person name="Labutti K."/>
            <person name="Lapidus A."/>
            <person name="Lindquist E."/>
            <person name="Lipzen A."/>
            <person name="Meier-Kolthoff J.P."/>
            <person name="Ohm R.A."/>
            <person name="Otillar R.P."/>
            <person name="Pangilinan J."/>
            <person name="Peng Y."/>
            <person name="Rokas A."/>
            <person name="Rosa C.A."/>
            <person name="Scheuner C."/>
            <person name="Sibirny A.A."/>
            <person name="Slot J.C."/>
            <person name="Stielow J.B."/>
            <person name="Sun H."/>
            <person name="Kurtzman C.P."/>
            <person name="Blackwell M."/>
            <person name="Grigoriev I.V."/>
            <person name="Jeffries T.W."/>
        </authorList>
    </citation>
    <scope>NUCLEOTIDE SEQUENCE [LARGE SCALE GENOMIC DNA]</scope>
    <source>
        <strain evidence="6">NRRL Y-12698</strain>
    </source>
</reference>
<evidence type="ECO:0000256" key="3">
    <source>
        <dbReference type="ARBA" id="ARBA00014638"/>
    </source>
</evidence>
<dbReference type="EMBL" id="KV454436">
    <property type="protein sequence ID" value="ODQ78228.1"/>
    <property type="molecule type" value="Genomic_DNA"/>
</dbReference>
<dbReference type="OrthoDB" id="20734at2759"/>
<dbReference type="InterPro" id="IPR018828">
    <property type="entry name" value="RRG7"/>
</dbReference>